<feature type="domain" description="N-acetyltransferase" evidence="2">
    <location>
        <begin position="49"/>
        <end position="217"/>
    </location>
</feature>
<evidence type="ECO:0000259" key="2">
    <source>
        <dbReference type="PROSITE" id="PS51186"/>
    </source>
</evidence>
<dbReference type="EMBL" id="BKAL01000007">
    <property type="protein sequence ID" value="GEP69550.1"/>
    <property type="molecule type" value="Genomic_DNA"/>
</dbReference>
<organism evidence="3 4">
    <name type="scientific">Cellulomonas soli</name>
    <dbReference type="NCBI Taxonomy" id="931535"/>
    <lineage>
        <taxon>Bacteria</taxon>
        <taxon>Bacillati</taxon>
        <taxon>Actinomycetota</taxon>
        <taxon>Actinomycetes</taxon>
        <taxon>Micrococcales</taxon>
        <taxon>Cellulomonadaceae</taxon>
        <taxon>Cellulomonas</taxon>
    </lineage>
</organism>
<dbReference type="Pfam" id="PF00583">
    <property type="entry name" value="Acetyltransf_1"/>
    <property type="match status" value="1"/>
</dbReference>
<evidence type="ECO:0000313" key="4">
    <source>
        <dbReference type="Proteomes" id="UP000321798"/>
    </source>
</evidence>
<sequence length="366" mass="39677">MPPVPHPPLAADPSPRTERSTRRPPDGVTLRTMPVPADLGAPDAWLLHGQVDTVNAVHLDAWGTLDRSRTVNETLAMLRQQSYADKIRIVAVDDRLPGPAEDPARVVGHATLNLPRQGSTDLGRLGLGVRPSHRRRGIGSALHDTVLDVLRTHGRSRVATTSHQRSEPTGSEPAVAAGTGSGRVHADDPSVRFAQHRGWSLEQVARLSVVRWGARCPDRWVEQLAALRSRMATDAPTGGVTLQADVWDAARVRADEHVQAARGVEQLVTAVEHVPTGTLVAFTILTAPTHTPQYAHQSETLVLREHRGHRLGLLVKTVNLQRLAEVHPAVRRVGTWNAEENAPMLAINTTLGFRPAGGGATWQVHV</sequence>
<evidence type="ECO:0000313" key="3">
    <source>
        <dbReference type="EMBL" id="GEP69550.1"/>
    </source>
</evidence>
<feature type="compositionally biased region" description="Pro residues" evidence="1">
    <location>
        <begin position="1"/>
        <end position="10"/>
    </location>
</feature>
<comment type="caution">
    <text evidence="3">The sequence shown here is derived from an EMBL/GenBank/DDBJ whole genome shotgun (WGS) entry which is preliminary data.</text>
</comment>
<feature type="region of interest" description="Disordered" evidence="1">
    <location>
        <begin position="1"/>
        <end position="35"/>
    </location>
</feature>
<keyword evidence="3" id="KW-0808">Transferase</keyword>
<dbReference type="Gene3D" id="3.40.630.30">
    <property type="match status" value="1"/>
</dbReference>
<proteinExistence type="predicted"/>
<reference evidence="3 4" key="1">
    <citation type="submission" date="2019-07" db="EMBL/GenBank/DDBJ databases">
        <title>Whole genome shotgun sequence of Cellulomonas soli NBRC 109434.</title>
        <authorList>
            <person name="Hosoyama A."/>
            <person name="Uohara A."/>
            <person name="Ohji S."/>
            <person name="Ichikawa N."/>
        </authorList>
    </citation>
    <scope>NUCLEOTIDE SEQUENCE [LARGE SCALE GENOMIC DNA]</scope>
    <source>
        <strain evidence="3 4">NBRC 109434</strain>
    </source>
</reference>
<dbReference type="SUPFAM" id="SSF55729">
    <property type="entry name" value="Acyl-CoA N-acyltransferases (Nat)"/>
    <property type="match status" value="2"/>
</dbReference>
<dbReference type="CDD" id="cd04301">
    <property type="entry name" value="NAT_SF"/>
    <property type="match status" value="1"/>
</dbReference>
<feature type="compositionally biased region" description="Basic and acidic residues" evidence="1">
    <location>
        <begin position="15"/>
        <end position="25"/>
    </location>
</feature>
<feature type="region of interest" description="Disordered" evidence="1">
    <location>
        <begin position="156"/>
        <end position="187"/>
    </location>
</feature>
<gene>
    <name evidence="3" type="ORF">CSO01_22650</name>
</gene>
<dbReference type="Proteomes" id="UP000321798">
    <property type="component" value="Unassembled WGS sequence"/>
</dbReference>
<dbReference type="PROSITE" id="PS51186">
    <property type="entry name" value="GNAT"/>
    <property type="match status" value="1"/>
</dbReference>
<protein>
    <submittedName>
        <fullName evidence="3">N-acetyltransferase</fullName>
    </submittedName>
</protein>
<dbReference type="InterPro" id="IPR000182">
    <property type="entry name" value="GNAT_dom"/>
</dbReference>
<dbReference type="InterPro" id="IPR016181">
    <property type="entry name" value="Acyl_CoA_acyltransferase"/>
</dbReference>
<accession>A0A512PEB4</accession>
<dbReference type="GO" id="GO:0016747">
    <property type="term" value="F:acyltransferase activity, transferring groups other than amino-acyl groups"/>
    <property type="evidence" value="ECO:0007669"/>
    <property type="project" value="InterPro"/>
</dbReference>
<name>A0A512PEB4_9CELL</name>
<dbReference type="AlphaFoldDB" id="A0A512PEB4"/>
<evidence type="ECO:0000256" key="1">
    <source>
        <dbReference type="SAM" id="MobiDB-lite"/>
    </source>
</evidence>
<dbReference type="OrthoDB" id="4119890at2"/>
<keyword evidence="4" id="KW-1185">Reference proteome</keyword>
<feature type="compositionally biased region" description="Polar residues" evidence="1">
    <location>
        <begin position="158"/>
        <end position="169"/>
    </location>
</feature>